<sequence length="136" mass="15453">MRVIREFLDKSSIIMSDNEETKEDHVEKEDDEWKAGQSVQVQHADDKGIARPFKLDTPYGHRDGNVIVTYSTGEKEKNVVPSRLKRRKKKAKKSVKRNDDDDDDDGVNGDGEKGDTTDQGKRRGMTLDSSIKEHPP</sequence>
<dbReference type="EMBL" id="VJMH01000229">
    <property type="protein sequence ID" value="KAF0717625.1"/>
    <property type="molecule type" value="Genomic_DNA"/>
</dbReference>
<accession>A0A485KAQ1</accession>
<evidence type="ECO:0000313" key="2">
    <source>
        <dbReference type="EMBL" id="KAF0717625.1"/>
    </source>
</evidence>
<gene>
    <name evidence="3" type="primary">Aste57867_2188</name>
    <name evidence="2" type="ORF">As57867_002183</name>
    <name evidence="3" type="ORF">ASTE57867_2188</name>
</gene>
<evidence type="ECO:0000313" key="3">
    <source>
        <dbReference type="EMBL" id="VFT79391.1"/>
    </source>
</evidence>
<proteinExistence type="predicted"/>
<dbReference type="EMBL" id="CAADRA010000229">
    <property type="protein sequence ID" value="VFT79391.1"/>
    <property type="molecule type" value="Genomic_DNA"/>
</dbReference>
<evidence type="ECO:0000256" key="1">
    <source>
        <dbReference type="SAM" id="MobiDB-lite"/>
    </source>
</evidence>
<dbReference type="AlphaFoldDB" id="A0A485KAQ1"/>
<feature type="compositionally biased region" description="Basic and acidic residues" evidence="1">
    <location>
        <begin position="22"/>
        <end position="34"/>
    </location>
</feature>
<dbReference type="Proteomes" id="UP000332933">
    <property type="component" value="Unassembled WGS sequence"/>
</dbReference>
<evidence type="ECO:0000313" key="4">
    <source>
        <dbReference type="Proteomes" id="UP000332933"/>
    </source>
</evidence>
<feature type="compositionally biased region" description="Basic residues" evidence="1">
    <location>
        <begin position="83"/>
        <end position="95"/>
    </location>
</feature>
<reference evidence="2" key="2">
    <citation type="submission" date="2019-06" db="EMBL/GenBank/DDBJ databases">
        <title>Genomics analysis of Aphanomyces spp. identifies a new class of oomycete effector associated with host adaptation.</title>
        <authorList>
            <person name="Gaulin E."/>
        </authorList>
    </citation>
    <scope>NUCLEOTIDE SEQUENCE</scope>
    <source>
        <strain evidence="2">CBS 578.67</strain>
    </source>
</reference>
<protein>
    <submittedName>
        <fullName evidence="3">Aste57867_2188 protein</fullName>
    </submittedName>
</protein>
<keyword evidence="4" id="KW-1185">Reference proteome</keyword>
<name>A0A485KAQ1_9STRA</name>
<feature type="region of interest" description="Disordered" evidence="1">
    <location>
        <begin position="15"/>
        <end position="136"/>
    </location>
</feature>
<organism evidence="3 4">
    <name type="scientific">Aphanomyces stellatus</name>
    <dbReference type="NCBI Taxonomy" id="120398"/>
    <lineage>
        <taxon>Eukaryota</taxon>
        <taxon>Sar</taxon>
        <taxon>Stramenopiles</taxon>
        <taxon>Oomycota</taxon>
        <taxon>Saprolegniomycetes</taxon>
        <taxon>Saprolegniales</taxon>
        <taxon>Verrucalvaceae</taxon>
        <taxon>Aphanomyces</taxon>
    </lineage>
</organism>
<feature type="compositionally biased region" description="Basic and acidic residues" evidence="1">
    <location>
        <begin position="110"/>
        <end position="121"/>
    </location>
</feature>
<reference evidence="3 4" key="1">
    <citation type="submission" date="2019-03" db="EMBL/GenBank/DDBJ databases">
        <authorList>
            <person name="Gaulin E."/>
            <person name="Dumas B."/>
        </authorList>
    </citation>
    <scope>NUCLEOTIDE SEQUENCE [LARGE SCALE GENOMIC DNA]</scope>
    <source>
        <strain evidence="3">CBS 568.67</strain>
    </source>
</reference>